<reference evidence="1 2" key="1">
    <citation type="journal article" date="2013" name="Nat. Commun.">
        <title>Genome sequence and functional genomic analysis of the oil-degrading bacterium Oleispira antarctica.</title>
        <authorList>
            <person name="Kube M."/>
            <person name="Chernikova T.N."/>
            <person name="Al-Ramahi Y."/>
            <person name="Beloqui A."/>
            <person name="Lopez-Cortez N."/>
            <person name="Guazzaroni M.E."/>
            <person name="Heipieper H.J."/>
            <person name="Klages S."/>
            <person name="Kotsyurbenko O.R."/>
            <person name="Langer I."/>
            <person name="Nechitaylo T.Y."/>
            <person name="Lunsdorf H."/>
            <person name="Fernandez M."/>
            <person name="Juarez S."/>
            <person name="Ciordia S."/>
            <person name="Singer A."/>
            <person name="Kagan O."/>
            <person name="Egorova O."/>
            <person name="Petit P.A."/>
            <person name="Stogios P."/>
            <person name="Kim Y."/>
            <person name="Tchigvintsev A."/>
            <person name="Flick R."/>
            <person name="Denaro R."/>
            <person name="Genovese M."/>
            <person name="Albar J.P."/>
            <person name="Reva O.N."/>
            <person name="Martinez-Gomariz M."/>
            <person name="Tran H."/>
            <person name="Ferrer M."/>
            <person name="Savchenko A."/>
            <person name="Yakunin A.F."/>
            <person name="Yakimov M.M."/>
            <person name="Golyshina O.V."/>
            <person name="Reinhardt R."/>
            <person name="Golyshin P.N."/>
        </authorList>
    </citation>
    <scope>NUCLEOTIDE SEQUENCE [LARGE SCALE GENOMIC DNA]</scope>
</reference>
<dbReference type="PROSITE" id="PS51257">
    <property type="entry name" value="PROKAR_LIPOPROTEIN"/>
    <property type="match status" value="1"/>
</dbReference>
<gene>
    <name evidence="1" type="ORF">OLEAN_C07680</name>
</gene>
<protein>
    <recommendedName>
        <fullName evidence="3">Lipoprotein</fullName>
    </recommendedName>
</protein>
<evidence type="ECO:0008006" key="3">
    <source>
        <dbReference type="Google" id="ProtNLM"/>
    </source>
</evidence>
<keyword evidence="2" id="KW-1185">Reference proteome</keyword>
<dbReference type="EMBL" id="FO203512">
    <property type="protein sequence ID" value="CCK74944.1"/>
    <property type="molecule type" value="Genomic_DNA"/>
</dbReference>
<accession>R4YS91</accession>
<dbReference type="STRING" id="698738.OLEAN_C07680"/>
<sequence>MKLFLKFNFYILVAFMIIGCDPIKETYDLAFKTSFRMSFIQSCVDSSGKSELEPWCTCTADDLLTTYSTEELQNEVVIENYMENISTAECRALLNVE</sequence>
<evidence type="ECO:0000313" key="1">
    <source>
        <dbReference type="EMBL" id="CCK74944.1"/>
    </source>
</evidence>
<dbReference type="Proteomes" id="UP000032749">
    <property type="component" value="Chromosome"/>
</dbReference>
<dbReference type="HOGENOM" id="CLU_2343947_0_0_6"/>
<organism evidence="1 2">
    <name type="scientific">Oleispira antarctica RB-8</name>
    <dbReference type="NCBI Taxonomy" id="698738"/>
    <lineage>
        <taxon>Bacteria</taxon>
        <taxon>Pseudomonadati</taxon>
        <taxon>Pseudomonadota</taxon>
        <taxon>Gammaproteobacteria</taxon>
        <taxon>Oceanospirillales</taxon>
        <taxon>Oceanospirillaceae</taxon>
        <taxon>Oleispira</taxon>
    </lineage>
</organism>
<dbReference type="KEGG" id="oai:OLEAN_C07680"/>
<name>R4YS91_OLEAN</name>
<dbReference type="OrthoDB" id="8858657at2"/>
<dbReference type="AlphaFoldDB" id="R4YS91"/>
<evidence type="ECO:0000313" key="2">
    <source>
        <dbReference type="Proteomes" id="UP000032749"/>
    </source>
</evidence>
<proteinExistence type="predicted"/>